<dbReference type="Gene3D" id="3.40.800.10">
    <property type="entry name" value="Ureohydrolase domain"/>
    <property type="match status" value="1"/>
</dbReference>
<keyword evidence="2" id="KW-0378">Hydrolase</keyword>
<dbReference type="GO" id="GO:0004053">
    <property type="term" value="F:arginase activity"/>
    <property type="evidence" value="ECO:0007669"/>
    <property type="project" value="TreeGrafter"/>
</dbReference>
<keyword evidence="6" id="KW-0614">Plasmid</keyword>
<dbReference type="GO" id="GO:0005829">
    <property type="term" value="C:cytosol"/>
    <property type="evidence" value="ECO:0007669"/>
    <property type="project" value="TreeGrafter"/>
</dbReference>
<dbReference type="PANTHER" id="PTHR43782:SF3">
    <property type="entry name" value="ARGINASE"/>
    <property type="match status" value="1"/>
</dbReference>
<evidence type="ECO:0000313" key="6">
    <source>
        <dbReference type="EMBL" id="XCG51903.1"/>
    </source>
</evidence>
<keyword evidence="1" id="KW-0479">Metal-binding</keyword>
<evidence type="ECO:0000256" key="3">
    <source>
        <dbReference type="ARBA" id="ARBA00023211"/>
    </source>
</evidence>
<dbReference type="PANTHER" id="PTHR43782">
    <property type="entry name" value="ARGINASE"/>
    <property type="match status" value="1"/>
</dbReference>
<evidence type="ECO:0000256" key="1">
    <source>
        <dbReference type="ARBA" id="ARBA00022723"/>
    </source>
</evidence>
<sequence>MARTLSVVGAPSSAGAYAPGQEKAPSTFRRHGLISALRRSGLTVLDRGDVPGFRWRPDPSNPKAMNVQAVRDVAKTLAEVVSTALHEEHNLLILGGDCTVELGVVAGTLSRSASVGLIYVDVDLDLNPPAASDGALDWTGVAHLLDLPGVADELAGLAVRRPMLGAPDVLSSLPPMSRAARQILLEPAIWQ</sequence>
<name>A0AAU8CYE0_9HYPH</name>
<evidence type="ECO:0000256" key="2">
    <source>
        <dbReference type="ARBA" id="ARBA00022801"/>
    </source>
</evidence>
<accession>A0AAU8CYE0</accession>
<dbReference type="EMBL" id="CP159254">
    <property type="protein sequence ID" value="XCG51903.1"/>
    <property type="molecule type" value="Genomic_DNA"/>
</dbReference>
<gene>
    <name evidence="6" type="ORF">ABVK50_28595</name>
</gene>
<feature type="region of interest" description="Disordered" evidence="5">
    <location>
        <begin position="1"/>
        <end position="24"/>
    </location>
</feature>
<evidence type="ECO:0000256" key="4">
    <source>
        <dbReference type="PROSITE-ProRule" id="PRU00742"/>
    </source>
</evidence>
<dbReference type="RefSeq" id="WP_353646085.1">
    <property type="nucleotide sequence ID" value="NZ_CP159254.1"/>
</dbReference>
<keyword evidence="3" id="KW-0464">Manganese</keyword>
<reference evidence="6" key="1">
    <citation type="submission" date="2024-06" db="EMBL/GenBank/DDBJ databases">
        <title>Mesorhizobium karijinii sp. nov., a symbiont of the iconic Swainsona formosa from arid Australia.</title>
        <authorList>
            <person name="Hill Y.J."/>
            <person name="Watkin E.L.J."/>
            <person name="O'Hara G.W."/>
            <person name="Terpolilli J."/>
            <person name="Tye M.L."/>
            <person name="Kohlmeier M.G."/>
        </authorList>
    </citation>
    <scope>NUCLEOTIDE SEQUENCE</scope>
    <source>
        <strain evidence="6">WSM2240</strain>
        <plasmid evidence="6">pMk2240C</plasmid>
    </source>
</reference>
<protein>
    <submittedName>
        <fullName evidence="6">Arginase family protein</fullName>
    </submittedName>
</protein>
<dbReference type="PROSITE" id="PS51409">
    <property type="entry name" value="ARGINASE_2"/>
    <property type="match status" value="1"/>
</dbReference>
<geneLocation type="plasmid" evidence="6">
    <name>pMk2240C</name>
</geneLocation>
<organism evidence="6">
    <name type="scientific">Mesorhizobium sp. WSM2240</name>
    <dbReference type="NCBI Taxonomy" id="3228851"/>
    <lineage>
        <taxon>Bacteria</taxon>
        <taxon>Pseudomonadati</taxon>
        <taxon>Pseudomonadota</taxon>
        <taxon>Alphaproteobacteria</taxon>
        <taxon>Hyphomicrobiales</taxon>
        <taxon>Phyllobacteriaceae</taxon>
        <taxon>Mesorhizobium</taxon>
    </lineage>
</organism>
<dbReference type="SUPFAM" id="SSF52768">
    <property type="entry name" value="Arginase/deacetylase"/>
    <property type="match status" value="1"/>
</dbReference>
<dbReference type="AlphaFoldDB" id="A0AAU8CYE0"/>
<proteinExistence type="inferred from homology"/>
<dbReference type="Pfam" id="PF00491">
    <property type="entry name" value="Arginase"/>
    <property type="match status" value="1"/>
</dbReference>
<feature type="compositionally biased region" description="Low complexity" evidence="5">
    <location>
        <begin position="1"/>
        <end position="20"/>
    </location>
</feature>
<dbReference type="GO" id="GO:0030145">
    <property type="term" value="F:manganese ion binding"/>
    <property type="evidence" value="ECO:0007669"/>
    <property type="project" value="TreeGrafter"/>
</dbReference>
<dbReference type="InterPro" id="IPR023696">
    <property type="entry name" value="Ureohydrolase_dom_sf"/>
</dbReference>
<evidence type="ECO:0000256" key="5">
    <source>
        <dbReference type="SAM" id="MobiDB-lite"/>
    </source>
</evidence>
<dbReference type="InterPro" id="IPR006035">
    <property type="entry name" value="Ureohydrolase"/>
</dbReference>
<comment type="similarity">
    <text evidence="4">Belongs to the arginase family.</text>
</comment>